<feature type="transmembrane region" description="Helical" evidence="8">
    <location>
        <begin position="77"/>
        <end position="98"/>
    </location>
</feature>
<evidence type="ECO:0000256" key="3">
    <source>
        <dbReference type="ARBA" id="ARBA00022448"/>
    </source>
</evidence>
<dbReference type="Pfam" id="PF01032">
    <property type="entry name" value="FecCD"/>
    <property type="match status" value="1"/>
</dbReference>
<dbReference type="Proteomes" id="UP001524944">
    <property type="component" value="Unassembled WGS sequence"/>
</dbReference>
<keyword evidence="3" id="KW-0813">Transport</keyword>
<name>A0ABT1XZN5_9FIRM</name>
<evidence type="ECO:0000256" key="6">
    <source>
        <dbReference type="ARBA" id="ARBA00022989"/>
    </source>
</evidence>
<comment type="caution">
    <text evidence="9">The sequence shown here is derived from an EMBL/GenBank/DDBJ whole genome shotgun (WGS) entry which is preliminary data.</text>
</comment>
<dbReference type="EMBL" id="JANPWE010000001">
    <property type="protein sequence ID" value="MCR6544077.1"/>
    <property type="molecule type" value="Genomic_DNA"/>
</dbReference>
<evidence type="ECO:0000256" key="4">
    <source>
        <dbReference type="ARBA" id="ARBA00022475"/>
    </source>
</evidence>
<proteinExistence type="inferred from homology"/>
<dbReference type="InterPro" id="IPR037294">
    <property type="entry name" value="ABC_BtuC-like"/>
</dbReference>
<feature type="transmembrane region" description="Helical" evidence="8">
    <location>
        <begin position="160"/>
        <end position="186"/>
    </location>
</feature>
<feature type="transmembrane region" description="Helical" evidence="8">
    <location>
        <begin position="12"/>
        <end position="30"/>
    </location>
</feature>
<gene>
    <name evidence="9" type="ORF">NVS47_00830</name>
</gene>
<evidence type="ECO:0000256" key="2">
    <source>
        <dbReference type="ARBA" id="ARBA00007935"/>
    </source>
</evidence>
<dbReference type="PANTHER" id="PTHR30472">
    <property type="entry name" value="FERRIC ENTEROBACTIN TRANSPORT SYSTEM PERMEASE PROTEIN"/>
    <property type="match status" value="1"/>
</dbReference>
<dbReference type="SUPFAM" id="SSF81345">
    <property type="entry name" value="ABC transporter involved in vitamin B12 uptake, BtuC"/>
    <property type="match status" value="1"/>
</dbReference>
<keyword evidence="10" id="KW-1185">Reference proteome</keyword>
<dbReference type="PANTHER" id="PTHR30472:SF25">
    <property type="entry name" value="ABC TRANSPORTER PERMEASE PROTEIN MJ0876-RELATED"/>
    <property type="match status" value="1"/>
</dbReference>
<protein>
    <submittedName>
        <fullName evidence="9">Iron ABC transporter permease</fullName>
    </submittedName>
</protein>
<feature type="transmembrane region" description="Helical" evidence="8">
    <location>
        <begin position="207"/>
        <end position="227"/>
    </location>
</feature>
<reference evidence="9 10" key="1">
    <citation type="submission" date="2022-08" db="EMBL/GenBank/DDBJ databases">
        <title>Proteogenomics of the novel Dehalobacterium formicoaceticum strain EZ94 highlights a key role of methyltransferases during anaerobic dichloromethane degradation.</title>
        <authorList>
            <person name="Wasmund K."/>
        </authorList>
    </citation>
    <scope>NUCLEOTIDE SEQUENCE [LARGE SCALE GENOMIC DNA]</scope>
    <source>
        <strain evidence="9 10">EZ94</strain>
    </source>
</reference>
<keyword evidence="5 8" id="KW-0812">Transmembrane</keyword>
<evidence type="ECO:0000313" key="9">
    <source>
        <dbReference type="EMBL" id="MCR6544077.1"/>
    </source>
</evidence>
<organism evidence="9 10">
    <name type="scientific">Dehalobacterium formicoaceticum</name>
    <dbReference type="NCBI Taxonomy" id="51515"/>
    <lineage>
        <taxon>Bacteria</taxon>
        <taxon>Bacillati</taxon>
        <taxon>Bacillota</taxon>
        <taxon>Clostridia</taxon>
        <taxon>Eubacteriales</taxon>
        <taxon>Peptococcaceae</taxon>
        <taxon>Dehalobacterium</taxon>
    </lineage>
</organism>
<keyword evidence="4" id="KW-1003">Cell membrane</keyword>
<evidence type="ECO:0000256" key="5">
    <source>
        <dbReference type="ARBA" id="ARBA00022692"/>
    </source>
</evidence>
<comment type="subcellular location">
    <subcellularLocation>
        <location evidence="1">Cell membrane</location>
        <topology evidence="1">Multi-pass membrane protein</topology>
    </subcellularLocation>
</comment>
<keyword evidence="7 8" id="KW-0472">Membrane</keyword>
<feature type="transmembrane region" description="Helical" evidence="8">
    <location>
        <begin position="292"/>
        <end position="309"/>
    </location>
</feature>
<feature type="transmembrane region" description="Helical" evidence="8">
    <location>
        <begin position="321"/>
        <end position="341"/>
    </location>
</feature>
<feature type="transmembrane region" description="Helical" evidence="8">
    <location>
        <begin position="137"/>
        <end position="154"/>
    </location>
</feature>
<feature type="transmembrane region" description="Helical" evidence="8">
    <location>
        <begin position="110"/>
        <end position="130"/>
    </location>
</feature>
<sequence>MNFKEKRKHWKALLISCSIALVLISIYTITIGPAELSFRDAMGIILAKIPFFQRWINLEQYSQVQLTIIWSLRVPRVILAGLVGGALGVVGATFQGFFKNPMADPSVIGVSSGAALGATLAIVTGMGSFLGFLRIPFFSFCGALLTTFLVYTLGRVGNKVVVSTLLLAGVALSSFLQAMISFLMVMNAEKMEKVYFWLLGSFANRNWEHVLIAAPLIIVGVLLLMLFSKELNAMVFGDSTAHHLGIDLEKVKIIILVLASLTAAGAVAVCGIIGFVGLIIPHIVRMLVGPDHRILLPMSFFVGGIFMVLTDTAARTLFAPMEIPIGVITAMFGGPFFIYLLKKKKDSIF</sequence>
<accession>A0ABT1XZN5</accession>
<dbReference type="RefSeq" id="WP_089609588.1">
    <property type="nucleotide sequence ID" value="NZ_CP022121.1"/>
</dbReference>
<comment type="similarity">
    <text evidence="2">Belongs to the binding-protein-dependent transport system permease family. FecCD subfamily.</text>
</comment>
<dbReference type="CDD" id="cd06550">
    <property type="entry name" value="TM_ABC_iron-siderophores_like"/>
    <property type="match status" value="1"/>
</dbReference>
<evidence type="ECO:0000256" key="7">
    <source>
        <dbReference type="ARBA" id="ARBA00023136"/>
    </source>
</evidence>
<evidence type="ECO:0000313" key="10">
    <source>
        <dbReference type="Proteomes" id="UP001524944"/>
    </source>
</evidence>
<evidence type="ECO:0000256" key="8">
    <source>
        <dbReference type="SAM" id="Phobius"/>
    </source>
</evidence>
<dbReference type="Gene3D" id="1.10.3470.10">
    <property type="entry name" value="ABC transporter involved in vitamin B12 uptake, BtuC"/>
    <property type="match status" value="1"/>
</dbReference>
<keyword evidence="6 8" id="KW-1133">Transmembrane helix</keyword>
<feature type="transmembrane region" description="Helical" evidence="8">
    <location>
        <begin position="253"/>
        <end position="280"/>
    </location>
</feature>
<dbReference type="InterPro" id="IPR000522">
    <property type="entry name" value="ABC_transptr_permease_BtuC"/>
</dbReference>
<evidence type="ECO:0000256" key="1">
    <source>
        <dbReference type="ARBA" id="ARBA00004651"/>
    </source>
</evidence>